<evidence type="ECO:0000313" key="9">
    <source>
        <dbReference type="Proteomes" id="UP001055156"/>
    </source>
</evidence>
<dbReference type="InterPro" id="IPR036188">
    <property type="entry name" value="FAD/NAD-bd_sf"/>
</dbReference>
<dbReference type="PIRSF" id="PIRSF000137">
    <property type="entry name" value="Alcohol_oxidase"/>
    <property type="match status" value="1"/>
</dbReference>
<reference evidence="8" key="1">
    <citation type="journal article" date="2021" name="Front. Microbiol.">
        <title>Comprehensive Comparative Genomics and Phenotyping of Methylobacterium Species.</title>
        <authorList>
            <person name="Alessa O."/>
            <person name="Ogura Y."/>
            <person name="Fujitani Y."/>
            <person name="Takami H."/>
            <person name="Hayashi T."/>
            <person name="Sahin N."/>
            <person name="Tani A."/>
        </authorList>
    </citation>
    <scope>NUCLEOTIDE SEQUENCE</scope>
    <source>
        <strain evidence="8">NBRC 15689</strain>
    </source>
</reference>
<organism evidence="8 9">
    <name type="scientific">Methylobacterium organophilum</name>
    <dbReference type="NCBI Taxonomy" id="410"/>
    <lineage>
        <taxon>Bacteria</taxon>
        <taxon>Pseudomonadati</taxon>
        <taxon>Pseudomonadota</taxon>
        <taxon>Alphaproteobacteria</taxon>
        <taxon>Hyphomicrobiales</taxon>
        <taxon>Methylobacteriaceae</taxon>
        <taxon>Methylobacterium</taxon>
    </lineage>
</organism>
<dbReference type="Pfam" id="PF05199">
    <property type="entry name" value="GMC_oxred_C"/>
    <property type="match status" value="1"/>
</dbReference>
<dbReference type="Pfam" id="PF00732">
    <property type="entry name" value="GMC_oxred_N"/>
    <property type="match status" value="1"/>
</dbReference>
<dbReference type="Proteomes" id="UP001055156">
    <property type="component" value="Unassembled WGS sequence"/>
</dbReference>
<evidence type="ECO:0000259" key="7">
    <source>
        <dbReference type="PROSITE" id="PS00624"/>
    </source>
</evidence>
<feature type="domain" description="Glucose-methanol-choline oxidoreductase N-terminal" evidence="6">
    <location>
        <begin position="89"/>
        <end position="112"/>
    </location>
</feature>
<dbReference type="RefSeq" id="WP_238311648.1">
    <property type="nucleotide sequence ID" value="NZ_BPQV01000007.1"/>
</dbReference>
<comment type="cofactor">
    <cofactor evidence="1">
        <name>FAD</name>
        <dbReference type="ChEBI" id="CHEBI:57692"/>
    </cofactor>
</comment>
<evidence type="ECO:0000256" key="1">
    <source>
        <dbReference type="ARBA" id="ARBA00001974"/>
    </source>
</evidence>
<dbReference type="PROSITE" id="PS00623">
    <property type="entry name" value="GMC_OXRED_1"/>
    <property type="match status" value="1"/>
</dbReference>
<evidence type="ECO:0000256" key="5">
    <source>
        <dbReference type="RuleBase" id="RU003968"/>
    </source>
</evidence>
<dbReference type="Gene3D" id="3.30.560.10">
    <property type="entry name" value="Glucose Oxidase, domain 3"/>
    <property type="match status" value="1"/>
</dbReference>
<dbReference type="InterPro" id="IPR012132">
    <property type="entry name" value="GMC_OxRdtase"/>
</dbReference>
<dbReference type="EMBL" id="BPQV01000007">
    <property type="protein sequence ID" value="GJE27852.1"/>
    <property type="molecule type" value="Genomic_DNA"/>
</dbReference>
<keyword evidence="9" id="KW-1185">Reference proteome</keyword>
<evidence type="ECO:0000256" key="2">
    <source>
        <dbReference type="ARBA" id="ARBA00010790"/>
    </source>
</evidence>
<comment type="caution">
    <text evidence="8">The sequence shown here is derived from an EMBL/GenBank/DDBJ whole genome shotgun (WGS) entry which is preliminary data.</text>
</comment>
<feature type="domain" description="Glucose-methanol-choline oxidoreductase N-terminal" evidence="7">
    <location>
        <begin position="261"/>
        <end position="275"/>
    </location>
</feature>
<reference evidence="8" key="2">
    <citation type="submission" date="2021-08" db="EMBL/GenBank/DDBJ databases">
        <authorList>
            <person name="Tani A."/>
            <person name="Ola A."/>
            <person name="Ogura Y."/>
            <person name="Katsura K."/>
            <person name="Hayashi T."/>
        </authorList>
    </citation>
    <scope>NUCLEOTIDE SEQUENCE</scope>
    <source>
        <strain evidence="8">NBRC 15689</strain>
    </source>
</reference>
<accession>A0ABQ4T827</accession>
<sequence length="517" mass="53563">MLTDADEGLKAAYDIIVVGAGTGGCVVAGRLAAAGLQVLLVEAGPRDEAHPAVADAGAWVSLLGGPLDWGLAYAPGPQIGGRVVPIPRGRVLGGSSSINAILWNRGHRADYDAWAAAGATGWDFDSILPFFKRAEDWEGGETALRGAGGPLRIETARDPHPVARALVEGAAELGFPVLADANGPDIAGAAFANLNQRAGRRWSVVDGYIRPLAGNPNLTVLTGSAALELTFEGSACTGLRHSLDGRIVETRARREVVLALGAIETPRLLMRSGIGDPEDLVRLGLPRRLALPGIGANLQDHPLLMGVNFRVEKALGPVRDNGGGAQLNWRSRDGLAVPDLHAFVVQGPHAGPEIAAEYGVSGHVFAVSPGLMGSRSVGFLRMESAALDGPVTIQPNYLAEAADRDALIASLDTVLALADTAPFRRLGAVPLSPPRRLTRAEAGRFVERTCSTFFHTCGTCAMGTGPAAVVDPALNLHGATGLRIADASVIPLIPTCNTQAPVVMIAERAADLVAAAA</sequence>
<evidence type="ECO:0000259" key="6">
    <source>
        <dbReference type="PROSITE" id="PS00623"/>
    </source>
</evidence>
<dbReference type="SUPFAM" id="SSF54373">
    <property type="entry name" value="FAD-linked reductases, C-terminal domain"/>
    <property type="match status" value="1"/>
</dbReference>
<dbReference type="Gene3D" id="3.50.50.60">
    <property type="entry name" value="FAD/NAD(P)-binding domain"/>
    <property type="match status" value="1"/>
</dbReference>
<dbReference type="InterPro" id="IPR007867">
    <property type="entry name" value="GMC_OxRtase_C"/>
</dbReference>
<dbReference type="PROSITE" id="PS00624">
    <property type="entry name" value="GMC_OXRED_2"/>
    <property type="match status" value="1"/>
</dbReference>
<evidence type="ECO:0000256" key="3">
    <source>
        <dbReference type="ARBA" id="ARBA00022630"/>
    </source>
</evidence>
<name>A0ABQ4T827_METOR</name>
<dbReference type="InterPro" id="IPR000172">
    <property type="entry name" value="GMC_OxRdtase_N"/>
</dbReference>
<keyword evidence="4 5" id="KW-0274">FAD</keyword>
<evidence type="ECO:0000256" key="4">
    <source>
        <dbReference type="ARBA" id="ARBA00022827"/>
    </source>
</evidence>
<keyword evidence="3 5" id="KW-0285">Flavoprotein</keyword>
<evidence type="ECO:0000313" key="8">
    <source>
        <dbReference type="EMBL" id="GJE27852.1"/>
    </source>
</evidence>
<proteinExistence type="inferred from homology"/>
<comment type="similarity">
    <text evidence="2 5">Belongs to the GMC oxidoreductase family.</text>
</comment>
<dbReference type="SUPFAM" id="SSF51905">
    <property type="entry name" value="FAD/NAD(P)-binding domain"/>
    <property type="match status" value="1"/>
</dbReference>
<gene>
    <name evidence="8" type="ORF">LKMONMHP_2714</name>
</gene>
<dbReference type="PANTHER" id="PTHR11552:SF147">
    <property type="entry name" value="CHOLINE DEHYDROGENASE, MITOCHONDRIAL"/>
    <property type="match status" value="1"/>
</dbReference>
<protein>
    <submittedName>
        <fullName evidence="8">GMC-type oxidoreductase</fullName>
    </submittedName>
</protein>
<dbReference type="PANTHER" id="PTHR11552">
    <property type="entry name" value="GLUCOSE-METHANOL-CHOLINE GMC OXIDOREDUCTASE"/>
    <property type="match status" value="1"/>
</dbReference>